<organism evidence="1 2">
    <name type="scientific">Podila minutissima</name>
    <dbReference type="NCBI Taxonomy" id="64525"/>
    <lineage>
        <taxon>Eukaryota</taxon>
        <taxon>Fungi</taxon>
        <taxon>Fungi incertae sedis</taxon>
        <taxon>Mucoromycota</taxon>
        <taxon>Mortierellomycotina</taxon>
        <taxon>Mortierellomycetes</taxon>
        <taxon>Mortierellales</taxon>
        <taxon>Mortierellaceae</taxon>
        <taxon>Podila</taxon>
    </lineage>
</organism>
<accession>A0A9P5VJ71</accession>
<evidence type="ECO:0000313" key="1">
    <source>
        <dbReference type="EMBL" id="KAF9327045.1"/>
    </source>
</evidence>
<protein>
    <submittedName>
        <fullName evidence="1">Uncharacterized protein</fullName>
    </submittedName>
</protein>
<reference evidence="1" key="1">
    <citation type="journal article" date="2020" name="Fungal Divers.">
        <title>Resolving the Mortierellaceae phylogeny through synthesis of multi-gene phylogenetics and phylogenomics.</title>
        <authorList>
            <person name="Vandepol N."/>
            <person name="Liber J."/>
            <person name="Desiro A."/>
            <person name="Na H."/>
            <person name="Kennedy M."/>
            <person name="Barry K."/>
            <person name="Grigoriev I.V."/>
            <person name="Miller A.N."/>
            <person name="O'Donnell K."/>
            <person name="Stajich J.E."/>
            <person name="Bonito G."/>
        </authorList>
    </citation>
    <scope>NUCLEOTIDE SEQUENCE</scope>
    <source>
        <strain evidence="1">NVP1</strain>
    </source>
</reference>
<proteinExistence type="predicted"/>
<feature type="non-terminal residue" evidence="1">
    <location>
        <position position="71"/>
    </location>
</feature>
<gene>
    <name evidence="1" type="ORF">BG006_009608</name>
</gene>
<sequence length="71" mass="8045">MVHIYCGSVSETHVHNAIRILALCRNQASFLFRLTDSPRGQLTRQDGILVLSDKPWNCPNLIEFELHGSKP</sequence>
<dbReference type="EMBL" id="JAAAUY010000707">
    <property type="protein sequence ID" value="KAF9327045.1"/>
    <property type="molecule type" value="Genomic_DNA"/>
</dbReference>
<name>A0A9P5VJ71_9FUNG</name>
<dbReference type="Proteomes" id="UP000696485">
    <property type="component" value="Unassembled WGS sequence"/>
</dbReference>
<evidence type="ECO:0000313" key="2">
    <source>
        <dbReference type="Proteomes" id="UP000696485"/>
    </source>
</evidence>
<dbReference type="AlphaFoldDB" id="A0A9P5VJ71"/>
<comment type="caution">
    <text evidence="1">The sequence shown here is derived from an EMBL/GenBank/DDBJ whole genome shotgun (WGS) entry which is preliminary data.</text>
</comment>
<keyword evidence="2" id="KW-1185">Reference proteome</keyword>